<gene>
    <name evidence="2" type="ORF">PAXINDRAFT_18964</name>
</gene>
<evidence type="ECO:0000313" key="3">
    <source>
        <dbReference type="Proteomes" id="UP000053647"/>
    </source>
</evidence>
<dbReference type="OrthoDB" id="3164835at2759"/>
<dbReference type="AlphaFoldDB" id="A0A0C9TIS6"/>
<evidence type="ECO:0000313" key="2">
    <source>
        <dbReference type="EMBL" id="KIJ07867.1"/>
    </source>
</evidence>
<dbReference type="Proteomes" id="UP000053647">
    <property type="component" value="Unassembled WGS sequence"/>
</dbReference>
<evidence type="ECO:0000259" key="1">
    <source>
        <dbReference type="PROSITE" id="PS50097"/>
    </source>
</evidence>
<dbReference type="SUPFAM" id="SSF54695">
    <property type="entry name" value="POZ domain"/>
    <property type="match status" value="1"/>
</dbReference>
<dbReference type="Gene3D" id="3.30.710.10">
    <property type="entry name" value="Potassium Channel Kv1.1, Chain A"/>
    <property type="match status" value="1"/>
</dbReference>
<name>A0A0C9TIS6_PAXIN</name>
<dbReference type="EMBL" id="KN819762">
    <property type="protein sequence ID" value="KIJ07867.1"/>
    <property type="molecule type" value="Genomic_DNA"/>
</dbReference>
<dbReference type="PROSITE" id="PS50097">
    <property type="entry name" value="BTB"/>
    <property type="match status" value="1"/>
</dbReference>
<keyword evidence="3" id="KW-1185">Reference proteome</keyword>
<dbReference type="InterPro" id="IPR011333">
    <property type="entry name" value="SKP1/BTB/POZ_sf"/>
</dbReference>
<dbReference type="HOGENOM" id="CLU_052397_0_0_1"/>
<organism evidence="2 3">
    <name type="scientific">Paxillus involutus ATCC 200175</name>
    <dbReference type="NCBI Taxonomy" id="664439"/>
    <lineage>
        <taxon>Eukaryota</taxon>
        <taxon>Fungi</taxon>
        <taxon>Dikarya</taxon>
        <taxon>Basidiomycota</taxon>
        <taxon>Agaricomycotina</taxon>
        <taxon>Agaricomycetes</taxon>
        <taxon>Agaricomycetidae</taxon>
        <taxon>Boletales</taxon>
        <taxon>Paxilineae</taxon>
        <taxon>Paxillaceae</taxon>
        <taxon>Paxillus</taxon>
    </lineage>
</organism>
<feature type="domain" description="BTB" evidence="1">
    <location>
        <begin position="16"/>
        <end position="92"/>
    </location>
</feature>
<protein>
    <recommendedName>
        <fullName evidence="1">BTB domain-containing protein</fullName>
    </recommendedName>
</protein>
<reference evidence="3" key="2">
    <citation type="submission" date="2015-01" db="EMBL/GenBank/DDBJ databases">
        <title>Evolutionary Origins and Diversification of the Mycorrhizal Mutualists.</title>
        <authorList>
            <consortium name="DOE Joint Genome Institute"/>
            <consortium name="Mycorrhizal Genomics Consortium"/>
            <person name="Kohler A."/>
            <person name="Kuo A."/>
            <person name="Nagy L.G."/>
            <person name="Floudas D."/>
            <person name="Copeland A."/>
            <person name="Barry K.W."/>
            <person name="Cichocki N."/>
            <person name="Veneault-Fourrey C."/>
            <person name="LaButti K."/>
            <person name="Lindquist E.A."/>
            <person name="Lipzen A."/>
            <person name="Lundell T."/>
            <person name="Morin E."/>
            <person name="Murat C."/>
            <person name="Riley R."/>
            <person name="Ohm R."/>
            <person name="Sun H."/>
            <person name="Tunlid A."/>
            <person name="Henrissat B."/>
            <person name="Grigoriev I.V."/>
            <person name="Hibbett D.S."/>
            <person name="Martin F."/>
        </authorList>
    </citation>
    <scope>NUCLEOTIDE SEQUENCE [LARGE SCALE GENOMIC DNA]</scope>
    <source>
        <strain evidence="3">ATCC 200175</strain>
    </source>
</reference>
<dbReference type="SMART" id="SM00225">
    <property type="entry name" value="BTB"/>
    <property type="match status" value="1"/>
</dbReference>
<dbReference type="CDD" id="cd18186">
    <property type="entry name" value="BTB_POZ_ZBTB_KLHL-like"/>
    <property type="match status" value="1"/>
</dbReference>
<accession>A0A0C9TIS6</accession>
<dbReference type="Pfam" id="PF00651">
    <property type="entry name" value="BTB"/>
    <property type="match status" value="1"/>
</dbReference>
<proteinExistence type="predicted"/>
<sequence>MFVSTYAASPFDHAKADVILRSSDNIDFRVFKLFLSLASPFFETLFDIPQPTEETEEQEIKDGLPVIPVSEDSNTLDALLRFCYPCTLAEDPNLEELKDVVDVLDAAKKYSLDAIERKVGQALSNPKILEVEPLRCFAIAHHGQLHDETLLAASYTLRKPLIPSWFEEIELLNATDLLALLAYHQKCGNAAYALKTNTSWIQTHYGSSQACSWLSGKCAGNGFNSPCPKSATPKYKVFDNKTLQWWEDFMEETFQALLDKPCGATVLASAEKTVQYVKGQDCSTCSPKVAEGMRDFSALFVRKVEEEISKVTLELKF</sequence>
<reference evidence="2 3" key="1">
    <citation type="submission" date="2014-06" db="EMBL/GenBank/DDBJ databases">
        <authorList>
            <consortium name="DOE Joint Genome Institute"/>
            <person name="Kuo A."/>
            <person name="Kohler A."/>
            <person name="Nagy L.G."/>
            <person name="Floudas D."/>
            <person name="Copeland A."/>
            <person name="Barry K.W."/>
            <person name="Cichocki N."/>
            <person name="Veneault-Fourrey C."/>
            <person name="LaButti K."/>
            <person name="Lindquist E.A."/>
            <person name="Lipzen A."/>
            <person name="Lundell T."/>
            <person name="Morin E."/>
            <person name="Murat C."/>
            <person name="Sun H."/>
            <person name="Tunlid A."/>
            <person name="Henrissat B."/>
            <person name="Grigoriev I.V."/>
            <person name="Hibbett D.S."/>
            <person name="Martin F."/>
            <person name="Nordberg H.P."/>
            <person name="Cantor M.N."/>
            <person name="Hua S.X."/>
        </authorList>
    </citation>
    <scope>NUCLEOTIDE SEQUENCE [LARGE SCALE GENOMIC DNA]</scope>
    <source>
        <strain evidence="2 3">ATCC 200175</strain>
    </source>
</reference>
<dbReference type="InterPro" id="IPR000210">
    <property type="entry name" value="BTB/POZ_dom"/>
</dbReference>